<accession>A0A9D9NMA2</accession>
<dbReference type="Proteomes" id="UP000823771">
    <property type="component" value="Unassembled WGS sequence"/>
</dbReference>
<dbReference type="EMBL" id="JADILZ010000082">
    <property type="protein sequence ID" value="MBO8478969.1"/>
    <property type="molecule type" value="Genomic_DNA"/>
</dbReference>
<name>A0A9D9NMA2_9BACT</name>
<gene>
    <name evidence="1" type="ORF">IAB80_08805</name>
</gene>
<reference evidence="1" key="1">
    <citation type="submission" date="2020-10" db="EMBL/GenBank/DDBJ databases">
        <authorList>
            <person name="Gilroy R."/>
        </authorList>
    </citation>
    <scope>NUCLEOTIDE SEQUENCE</scope>
    <source>
        <strain evidence="1">2478</strain>
    </source>
</reference>
<sequence>MLSIYDRALFRYDRIEIDCNDGKAHIVSSTSLPSDSPLEIRFLRKCADGYAGVLDVEDCRFFTCDSAFSGITCCDPVFPFPDKISAHETAQTVSCMDPGCGRVASAYYNFPQIDIRTVDGSLVKSVFIGEIVKPEDVSQETACDYFLKIEAAGNHIYALYEDPAQPVYSSILVFDWNGNPVESYRIGRAVSFTVDAAGKRILALNEDQDVSICSAYAL</sequence>
<protein>
    <submittedName>
        <fullName evidence="1">Uncharacterized protein</fullName>
    </submittedName>
</protein>
<proteinExistence type="predicted"/>
<evidence type="ECO:0000313" key="2">
    <source>
        <dbReference type="Proteomes" id="UP000823771"/>
    </source>
</evidence>
<reference evidence="1" key="2">
    <citation type="journal article" date="2021" name="PeerJ">
        <title>Extensive microbial diversity within the chicken gut microbiome revealed by metagenomics and culture.</title>
        <authorList>
            <person name="Gilroy R."/>
            <person name="Ravi A."/>
            <person name="Getino M."/>
            <person name="Pursley I."/>
            <person name="Horton D.L."/>
            <person name="Alikhan N.F."/>
            <person name="Baker D."/>
            <person name="Gharbi K."/>
            <person name="Hall N."/>
            <person name="Watson M."/>
            <person name="Adriaenssens E.M."/>
            <person name="Foster-Nyarko E."/>
            <person name="Jarju S."/>
            <person name="Secka A."/>
            <person name="Antonio M."/>
            <person name="Oren A."/>
            <person name="Chaudhuri R.R."/>
            <person name="La Ragione R."/>
            <person name="Hildebrand F."/>
            <person name="Pallen M.J."/>
        </authorList>
    </citation>
    <scope>NUCLEOTIDE SEQUENCE</scope>
    <source>
        <strain evidence="1">2478</strain>
    </source>
</reference>
<evidence type="ECO:0000313" key="1">
    <source>
        <dbReference type="EMBL" id="MBO8478969.1"/>
    </source>
</evidence>
<organism evidence="1 2">
    <name type="scientific">Candidatus Cryptobacteroides excrementipullorum</name>
    <dbReference type="NCBI Taxonomy" id="2840761"/>
    <lineage>
        <taxon>Bacteria</taxon>
        <taxon>Pseudomonadati</taxon>
        <taxon>Bacteroidota</taxon>
        <taxon>Bacteroidia</taxon>
        <taxon>Bacteroidales</taxon>
        <taxon>Candidatus Cryptobacteroides</taxon>
    </lineage>
</organism>
<dbReference type="AlphaFoldDB" id="A0A9D9NMA2"/>
<comment type="caution">
    <text evidence="1">The sequence shown here is derived from an EMBL/GenBank/DDBJ whole genome shotgun (WGS) entry which is preliminary data.</text>
</comment>